<evidence type="ECO:0000259" key="9">
    <source>
        <dbReference type="PROSITE" id="PS51986"/>
    </source>
</evidence>
<dbReference type="PROSITE" id="PS51987">
    <property type="entry name" value="GS_CATALYTIC"/>
    <property type="match status" value="1"/>
</dbReference>
<dbReference type="Proteomes" id="UP000618051">
    <property type="component" value="Unassembled WGS sequence"/>
</dbReference>
<evidence type="ECO:0000259" key="10">
    <source>
        <dbReference type="PROSITE" id="PS51987"/>
    </source>
</evidence>
<dbReference type="GO" id="GO:0016020">
    <property type="term" value="C:membrane"/>
    <property type="evidence" value="ECO:0007669"/>
    <property type="project" value="TreeGrafter"/>
</dbReference>
<feature type="domain" description="GS catalytic" evidence="10">
    <location>
        <begin position="703"/>
        <end position="1084"/>
    </location>
</feature>
<dbReference type="Pfam" id="PF00120">
    <property type="entry name" value="Gln-synt_C"/>
    <property type="match status" value="1"/>
</dbReference>
<dbReference type="PROSITE" id="PS51986">
    <property type="entry name" value="GS_BETA_GRASP"/>
    <property type="match status" value="1"/>
</dbReference>
<dbReference type="InterPro" id="IPR036651">
    <property type="entry name" value="Gln_synt_N_sf"/>
</dbReference>
<dbReference type="EMBL" id="JADDUC020000003">
    <property type="protein sequence ID" value="KAI1241160.1"/>
    <property type="molecule type" value="Genomic_DNA"/>
</dbReference>
<organism evidence="11">
    <name type="scientific">Lamprotornis superbus</name>
    <dbReference type="NCBI Taxonomy" id="245042"/>
    <lineage>
        <taxon>Eukaryota</taxon>
        <taxon>Metazoa</taxon>
        <taxon>Chordata</taxon>
        <taxon>Craniata</taxon>
        <taxon>Vertebrata</taxon>
        <taxon>Euteleostomi</taxon>
        <taxon>Archelosauria</taxon>
        <taxon>Archosauria</taxon>
        <taxon>Dinosauria</taxon>
        <taxon>Saurischia</taxon>
        <taxon>Theropoda</taxon>
        <taxon>Coelurosauria</taxon>
        <taxon>Aves</taxon>
        <taxon>Neognathae</taxon>
        <taxon>Neoaves</taxon>
        <taxon>Telluraves</taxon>
        <taxon>Australaves</taxon>
        <taxon>Passeriformes</taxon>
        <taxon>Sturnidae</taxon>
        <taxon>Lamprotornis</taxon>
    </lineage>
</organism>
<keyword evidence="13" id="KW-1185">Reference proteome</keyword>
<feature type="domain" description="GS beta-grasp" evidence="9">
    <location>
        <begin position="602"/>
        <end position="696"/>
    </location>
</feature>
<comment type="similarity">
    <text evidence="1 6 7">Belongs to the glutamine synthetase family.</text>
</comment>
<dbReference type="GO" id="GO:0005737">
    <property type="term" value="C:cytoplasm"/>
    <property type="evidence" value="ECO:0007669"/>
    <property type="project" value="TreeGrafter"/>
</dbReference>
<evidence type="ECO:0000313" key="11">
    <source>
        <dbReference type="EMBL" id="KAG0117568.1"/>
    </source>
</evidence>
<dbReference type="SMART" id="SM01230">
    <property type="entry name" value="Gln-synt_C"/>
    <property type="match status" value="1"/>
</dbReference>
<dbReference type="SUPFAM" id="SSF54368">
    <property type="entry name" value="Glutamine synthetase, N-terminal domain"/>
    <property type="match status" value="1"/>
</dbReference>
<evidence type="ECO:0000256" key="8">
    <source>
        <dbReference type="SAM" id="MobiDB-lite"/>
    </source>
</evidence>
<feature type="region of interest" description="Disordered" evidence="8">
    <location>
        <begin position="264"/>
        <end position="339"/>
    </location>
</feature>
<dbReference type="OrthoDB" id="77835at2759"/>
<protein>
    <recommendedName>
        <fullName evidence="4">Lengsin</fullName>
    </recommendedName>
    <alternativeName>
        <fullName evidence="5">Glutamate-ammonia ligase domain-containing protein 1</fullName>
    </alternativeName>
</protein>
<evidence type="ECO:0000256" key="7">
    <source>
        <dbReference type="RuleBase" id="RU000384"/>
    </source>
</evidence>
<feature type="region of interest" description="Disordered" evidence="8">
    <location>
        <begin position="385"/>
        <end position="405"/>
    </location>
</feature>
<dbReference type="EMBL" id="JADDUC010000135">
    <property type="protein sequence ID" value="KAG0117568.1"/>
    <property type="molecule type" value="Genomic_DNA"/>
</dbReference>
<evidence type="ECO:0000313" key="12">
    <source>
        <dbReference type="EMBL" id="KAI1241160.1"/>
    </source>
</evidence>
<feature type="compositionally biased region" description="Basic and acidic residues" evidence="8">
    <location>
        <begin position="329"/>
        <end position="339"/>
    </location>
</feature>
<dbReference type="SUPFAM" id="SSF55931">
    <property type="entry name" value="Glutamine synthetase/guanido kinase"/>
    <property type="match status" value="1"/>
</dbReference>
<gene>
    <name evidence="12" type="ORF">IHE44_0009625</name>
    <name evidence="11" type="ORF">IHE44_002478</name>
</gene>
<evidence type="ECO:0000256" key="2">
    <source>
        <dbReference type="ARBA" id="ARBA00037583"/>
    </source>
</evidence>
<dbReference type="FunFam" id="3.30.590.10:FF:000009">
    <property type="entry name" value="Lengsin, lens protein with glutamine synthetase domain"/>
    <property type="match status" value="1"/>
</dbReference>
<dbReference type="Gene3D" id="3.10.20.70">
    <property type="entry name" value="Glutamine synthetase, N-terminal domain"/>
    <property type="match status" value="1"/>
</dbReference>
<name>A0A835NKM9_9PASS</name>
<evidence type="ECO:0000256" key="1">
    <source>
        <dbReference type="ARBA" id="ARBA00009897"/>
    </source>
</evidence>
<comment type="caution">
    <text evidence="11">The sequence shown here is derived from an EMBL/GenBank/DDBJ whole genome shotgun (WGS) entry which is preliminary data.</text>
</comment>
<dbReference type="Gene3D" id="3.30.590.10">
    <property type="entry name" value="Glutamine synthetase/guanido kinase, catalytic domain"/>
    <property type="match status" value="1"/>
</dbReference>
<dbReference type="InterPro" id="IPR008146">
    <property type="entry name" value="Gln_synth_cat_dom"/>
</dbReference>
<dbReference type="InterPro" id="IPR014746">
    <property type="entry name" value="Gln_synth/guanido_kin_cat_dom"/>
</dbReference>
<accession>A0A835NKM9</accession>
<dbReference type="AlphaFoldDB" id="A0A835NKM9"/>
<evidence type="ECO:0000256" key="5">
    <source>
        <dbReference type="ARBA" id="ARBA00042675"/>
    </source>
</evidence>
<comment type="function">
    <text evidence="2">May act as a component of the cytoskeleton or as a chaperone for the reorganization of intermediate filament proteins during terminal differentiation in the lens. Does not seem to have enzymatic activity.</text>
</comment>
<sequence length="1084" mass="120133">MWVKKETLHKGVENLKFPVLAQLLAQEAAALEAEFIRHNDCFYLTSHLGWSESINIAPEGLLQMLITVKSNPHAMSVQAVPAILPLLSILLYLRFHSPISATLECTVPDGVMSVQPDGVGEQKFSNTMRKAKFCNGCNDLCNKMRAVARIVVYFGGVLENNVTNALRRCRRYGLDYYPNNEVFNCDGKLTTWKQDYSQLEHYYRGLKYIKRKTFSRNIPSSGNSEIGESADFSFVEKNTSESDNDEVDGNNICGFRKKKGIKSPTKYIPPLENEKMELSHTSKIPDPCPLKGTTGCSELPSEQSLQNPTAFSKVQKDRGGHDNPNSGSDGKEDRCGETRETLEYADTGRRILGKMHEETDTAAQMKLPPGVQPVRDAEKDGYMEAVQRDKDSEEAGGKPEEQDGMEEKIVKFHVTKMGCLGSAASMPGSHAAESFKGAPGISKQSLQELKNLLSEGHLPSHGPNFCGKAGGTFAQKSLKPWEKAADKQGRPFETFSPHFGEEKQKYLSFHKEGMGQQSKTVLVLSSAGSDQQQPVGSNVDHLILGLPAAPTPAESTAPEVQFDSSTGLDAFNRDPDVNSLENPTLLYLLSHIEFIKQQMARDNVQFVRFESVDLHGVSRSKNVPSRFFQEKAIHGIAMPRSYLELTLNPKDNELDYINATNFNCDIILNPDLSTFRILPWTEQTARVICDSFTVLGTPLMTSPRHIAKKQLSQLQDNGFSLHSAFTYEFCIYGITEVVNSKTISFPAATILNNHDQTFIQELIEGMYYAGANIESFSSSSGPGQMEITFHPAFGLDAADSAFTFRTGLKEVAKKYNYVASFFSESGLYNLGALSHSLWDLNGQKNLFSAGYGVEELSELGKNWLSGLLAHTAAISCLMAPTTSCRKLYSKYSKESKETVNANWAYNDNSCAFNVKCHGGKGTYIENKLSSAAANPYLVLAATIAAGLDGIKRGLSYDDMLEEENHTGELKHSSIPLKLEDALVALEKDSCIKEALGETFIRYFVAMKHYELETEEMDKSSEMESGAKYKSQMELKESIAYPCCTPDVLRLNEEKQGLTKVLMQLESRCSFQWFTITTAVDTLIA</sequence>
<comment type="subunit">
    <text evidence="3">Dodecamer. Interacts with BFSP2 and VIM.</text>
</comment>
<evidence type="ECO:0000256" key="6">
    <source>
        <dbReference type="PROSITE-ProRule" id="PRU01330"/>
    </source>
</evidence>
<proteinExistence type="inferred from homology"/>
<reference evidence="11" key="1">
    <citation type="submission" date="2020-10" db="EMBL/GenBank/DDBJ databases">
        <title>Feather gene expression reveals the developmental basis of iridescence in African starlings.</title>
        <authorList>
            <person name="Rubenstein D.R."/>
        </authorList>
    </citation>
    <scope>NUCLEOTIDE SEQUENCE</scope>
    <source>
        <strain evidence="11">SS15</strain>
        <tissue evidence="11">Liver</tissue>
    </source>
</reference>
<dbReference type="PANTHER" id="PTHR43407">
    <property type="entry name" value="GLUTAMINE SYNTHETASE"/>
    <property type="match status" value="1"/>
</dbReference>
<reference evidence="12 13" key="2">
    <citation type="journal article" date="2021" name="J. Hered.">
        <title>Feather Gene Expression Elucidates the Developmental Basis of Plumage Iridescence in African Starlings.</title>
        <authorList>
            <person name="Rubenstein D.R."/>
            <person name="Corvelo A."/>
            <person name="MacManes M.D."/>
            <person name="Maia R."/>
            <person name="Narzisi G."/>
            <person name="Rousaki A."/>
            <person name="Vandenabeele P."/>
            <person name="Shawkey M.D."/>
            <person name="Solomon J."/>
        </authorList>
    </citation>
    <scope>NUCLEOTIDE SEQUENCE [LARGE SCALE GENOMIC DNA]</scope>
    <source>
        <strain evidence="12">SS15</strain>
    </source>
</reference>
<evidence type="ECO:0000256" key="3">
    <source>
        <dbReference type="ARBA" id="ARBA00038790"/>
    </source>
</evidence>
<evidence type="ECO:0000256" key="4">
    <source>
        <dbReference type="ARBA" id="ARBA00039404"/>
    </source>
</evidence>
<evidence type="ECO:0000313" key="13">
    <source>
        <dbReference type="Proteomes" id="UP000618051"/>
    </source>
</evidence>
<dbReference type="GO" id="GO:0006542">
    <property type="term" value="P:glutamine biosynthetic process"/>
    <property type="evidence" value="ECO:0007669"/>
    <property type="project" value="InterPro"/>
</dbReference>
<dbReference type="PANTHER" id="PTHR43407:SF1">
    <property type="entry name" value="LENGSIN"/>
    <property type="match status" value="1"/>
</dbReference>
<dbReference type="GO" id="GO:0004356">
    <property type="term" value="F:glutamine synthetase activity"/>
    <property type="evidence" value="ECO:0007669"/>
    <property type="project" value="InterPro"/>
</dbReference>
<feature type="compositionally biased region" description="Polar residues" evidence="8">
    <location>
        <begin position="294"/>
        <end position="312"/>
    </location>
</feature>
<dbReference type="FunFam" id="3.10.20.70:FF:000007">
    <property type="entry name" value="LOW QUALITY PROTEIN: lengsin"/>
    <property type="match status" value="1"/>
</dbReference>
<dbReference type="InterPro" id="IPR008147">
    <property type="entry name" value="Gln_synt_N"/>
</dbReference>
<reference evidence="12" key="3">
    <citation type="submission" date="2022-01" db="EMBL/GenBank/DDBJ databases">
        <authorList>
            <person name="Rubenstein D.R."/>
        </authorList>
    </citation>
    <scope>NUCLEOTIDE SEQUENCE</scope>
    <source>
        <strain evidence="12">SS15</strain>
        <tissue evidence="12">Liver</tissue>
    </source>
</reference>